<comment type="similarity">
    <text evidence="1">Belongs to the 'phage' integrase family.</text>
</comment>
<dbReference type="KEGG" id="acp:A2cp1_1101"/>
<evidence type="ECO:0000313" key="6">
    <source>
        <dbReference type="EMBL" id="ACL64449.1"/>
    </source>
</evidence>
<dbReference type="EMBL" id="CP001359">
    <property type="protein sequence ID" value="ACL64449.1"/>
    <property type="molecule type" value="Genomic_DNA"/>
</dbReference>
<gene>
    <name evidence="6" type="ordered locus">A2cp1_1101</name>
</gene>
<protein>
    <submittedName>
        <fullName evidence="6">Integrase family protein</fullName>
    </submittedName>
</protein>
<dbReference type="SUPFAM" id="SSF56349">
    <property type="entry name" value="DNA breaking-rejoining enzymes"/>
    <property type="match status" value="1"/>
</dbReference>
<dbReference type="Proteomes" id="UP000007089">
    <property type="component" value="Chromosome"/>
</dbReference>
<feature type="domain" description="Tyr recombinase" evidence="5">
    <location>
        <begin position="238"/>
        <end position="437"/>
    </location>
</feature>
<evidence type="ECO:0000256" key="1">
    <source>
        <dbReference type="ARBA" id="ARBA00008857"/>
    </source>
</evidence>
<evidence type="ECO:0000259" key="5">
    <source>
        <dbReference type="PROSITE" id="PS51898"/>
    </source>
</evidence>
<proteinExistence type="inferred from homology"/>
<dbReference type="InterPro" id="IPR011010">
    <property type="entry name" value="DNA_brk_join_enz"/>
</dbReference>
<sequence>MKHVDLSSEWLANWNPRRREEVTDRRCRGLVVRAGPSGAKTFYRFTDVRDPDTGKAKRKRIALGRWSVDGGRGTLTLSAARDAFLKAQEEKRGEVDGTAERTVAQIAQQYRTDILSHRERADEAWNVIRVHVVEAQPDPKRLSFGEWVARQVKASDVATVVRHAKRQRMVPATTRKGEMMTRRIGGAGAARVVLRELKSIFAHAVETGDLDASPAVVAKTRTFGIRATSRSRYLKAGEVKAFFDALELTALLDGTAKRQRLSPTMRLALAFQLYVPLRSQSLIGAQWIEIDLDAKRWTVPPVAGRLKMRKEEREEAEGFVVPLPSTAVAMLKRLREEAGDSPWVLASPLDRKRHIEAKAVVRALSRLQTGDRLALGSRVTVHDLRRTWRTFAMDLGVDNVTAERSLGHVAVLRASGFGGAADVYGRAQMVEQRAAAAELVAAAFDRIRLGKDATVVPLTERGVMPA</sequence>
<evidence type="ECO:0000256" key="3">
    <source>
        <dbReference type="ARBA" id="ARBA00023125"/>
    </source>
</evidence>
<dbReference type="InterPro" id="IPR013762">
    <property type="entry name" value="Integrase-like_cat_sf"/>
</dbReference>
<evidence type="ECO:0000256" key="2">
    <source>
        <dbReference type="ARBA" id="ARBA00022908"/>
    </source>
</evidence>
<dbReference type="GO" id="GO:0003677">
    <property type="term" value="F:DNA binding"/>
    <property type="evidence" value="ECO:0007669"/>
    <property type="project" value="UniProtKB-KW"/>
</dbReference>
<organism evidence="6 7">
    <name type="scientific">Anaeromyxobacter dehalogenans (strain ATCC BAA-258 / DSM 21875 / 2CP-1)</name>
    <dbReference type="NCBI Taxonomy" id="455488"/>
    <lineage>
        <taxon>Bacteria</taxon>
        <taxon>Pseudomonadati</taxon>
        <taxon>Myxococcota</taxon>
        <taxon>Myxococcia</taxon>
        <taxon>Myxococcales</taxon>
        <taxon>Cystobacterineae</taxon>
        <taxon>Anaeromyxobacteraceae</taxon>
        <taxon>Anaeromyxobacter</taxon>
    </lineage>
</organism>
<keyword evidence="7" id="KW-1185">Reference proteome</keyword>
<keyword evidence="3" id="KW-0238">DNA-binding</keyword>
<dbReference type="Gene3D" id="3.30.160.390">
    <property type="entry name" value="Integrase, DNA-binding domain"/>
    <property type="match status" value="1"/>
</dbReference>
<dbReference type="Pfam" id="PF00589">
    <property type="entry name" value="Phage_integrase"/>
    <property type="match status" value="1"/>
</dbReference>
<dbReference type="PROSITE" id="PS51898">
    <property type="entry name" value="TYR_RECOMBINASE"/>
    <property type="match status" value="1"/>
</dbReference>
<dbReference type="AlphaFoldDB" id="B8JF92"/>
<dbReference type="GO" id="GO:0015074">
    <property type="term" value="P:DNA integration"/>
    <property type="evidence" value="ECO:0007669"/>
    <property type="project" value="UniProtKB-KW"/>
</dbReference>
<accession>B8JF92</accession>
<reference evidence="6" key="1">
    <citation type="submission" date="2009-01" db="EMBL/GenBank/DDBJ databases">
        <title>Complete sequence of Anaeromyxobacter dehalogenans 2CP-1.</title>
        <authorList>
            <consortium name="US DOE Joint Genome Institute"/>
            <person name="Lucas S."/>
            <person name="Copeland A."/>
            <person name="Lapidus A."/>
            <person name="Glavina del Rio T."/>
            <person name="Dalin E."/>
            <person name="Tice H."/>
            <person name="Bruce D."/>
            <person name="Goodwin L."/>
            <person name="Pitluck S."/>
            <person name="Saunders E."/>
            <person name="Brettin T."/>
            <person name="Detter J.C."/>
            <person name="Han C."/>
            <person name="Larimer F."/>
            <person name="Land M."/>
            <person name="Hauser L."/>
            <person name="Kyrpides N."/>
            <person name="Ovchinnikova G."/>
            <person name="Beliaev A.S."/>
            <person name="Richardson P."/>
        </authorList>
    </citation>
    <scope>NUCLEOTIDE SEQUENCE</scope>
    <source>
        <strain evidence="6">2CP-1</strain>
    </source>
</reference>
<dbReference type="InterPro" id="IPR010998">
    <property type="entry name" value="Integrase_recombinase_N"/>
</dbReference>
<dbReference type="RefSeq" id="WP_012632441.1">
    <property type="nucleotide sequence ID" value="NC_011891.1"/>
</dbReference>
<keyword evidence="2" id="KW-0229">DNA integration</keyword>
<dbReference type="InterPro" id="IPR002104">
    <property type="entry name" value="Integrase_catalytic"/>
</dbReference>
<dbReference type="HOGENOM" id="CLU_565800_0_0_7"/>
<evidence type="ECO:0000313" key="7">
    <source>
        <dbReference type="Proteomes" id="UP000007089"/>
    </source>
</evidence>
<dbReference type="Gene3D" id="1.10.150.130">
    <property type="match status" value="1"/>
</dbReference>
<dbReference type="InterPro" id="IPR050808">
    <property type="entry name" value="Phage_Integrase"/>
</dbReference>
<evidence type="ECO:0000256" key="4">
    <source>
        <dbReference type="ARBA" id="ARBA00023172"/>
    </source>
</evidence>
<dbReference type="InterPro" id="IPR038488">
    <property type="entry name" value="Integrase_DNA-bd_sf"/>
</dbReference>
<dbReference type="PANTHER" id="PTHR30629">
    <property type="entry name" value="PROPHAGE INTEGRASE"/>
    <property type="match status" value="1"/>
</dbReference>
<keyword evidence="4" id="KW-0233">DNA recombination</keyword>
<name>B8JF92_ANAD2</name>
<dbReference type="Gene3D" id="1.10.443.10">
    <property type="entry name" value="Intergrase catalytic core"/>
    <property type="match status" value="1"/>
</dbReference>
<dbReference type="GO" id="GO:0006310">
    <property type="term" value="P:DNA recombination"/>
    <property type="evidence" value="ECO:0007669"/>
    <property type="project" value="UniProtKB-KW"/>
</dbReference>
<dbReference type="PANTHER" id="PTHR30629:SF2">
    <property type="entry name" value="PROPHAGE INTEGRASE INTS-RELATED"/>
    <property type="match status" value="1"/>
</dbReference>